<gene>
    <name evidence="2" type="ORF">G9C98_007055</name>
</gene>
<organism evidence="2 3">
    <name type="scientific">Cotesia typhae</name>
    <dbReference type="NCBI Taxonomy" id="2053667"/>
    <lineage>
        <taxon>Eukaryota</taxon>
        <taxon>Metazoa</taxon>
        <taxon>Ecdysozoa</taxon>
        <taxon>Arthropoda</taxon>
        <taxon>Hexapoda</taxon>
        <taxon>Insecta</taxon>
        <taxon>Pterygota</taxon>
        <taxon>Neoptera</taxon>
        <taxon>Endopterygota</taxon>
        <taxon>Hymenoptera</taxon>
        <taxon>Apocrita</taxon>
        <taxon>Ichneumonoidea</taxon>
        <taxon>Braconidae</taxon>
        <taxon>Microgastrinae</taxon>
        <taxon>Cotesia</taxon>
    </lineage>
</organism>
<feature type="region of interest" description="Disordered" evidence="1">
    <location>
        <begin position="1"/>
        <end position="69"/>
    </location>
</feature>
<name>A0A8J5RI14_9HYME</name>
<reference evidence="2" key="2">
    <citation type="submission" date="2021-04" db="EMBL/GenBank/DDBJ databases">
        <title>Genome-wide patterns of bracovirus chromosomal integration into multiple host tissues during parasitism.</title>
        <authorList>
            <person name="Chebbi M.A.C."/>
        </authorList>
    </citation>
    <scope>NUCLEOTIDE SEQUENCE</scope>
    <source>
        <tissue evidence="2">Whole body</tissue>
    </source>
</reference>
<comment type="caution">
    <text evidence="2">The sequence shown here is derived from an EMBL/GenBank/DDBJ whole genome shotgun (WGS) entry which is preliminary data.</text>
</comment>
<feature type="compositionally biased region" description="Basic and acidic residues" evidence="1">
    <location>
        <begin position="1"/>
        <end position="10"/>
    </location>
</feature>
<dbReference type="AlphaFoldDB" id="A0A8J5RI14"/>
<proteinExistence type="predicted"/>
<accession>A0A8J5RI14</accession>
<reference evidence="2" key="1">
    <citation type="submission" date="2020-03" db="EMBL/GenBank/DDBJ databases">
        <authorList>
            <person name="Chebbi M.A."/>
            <person name="Drezen J.M."/>
        </authorList>
    </citation>
    <scope>NUCLEOTIDE SEQUENCE</scope>
    <source>
        <tissue evidence="2">Whole body</tissue>
    </source>
</reference>
<keyword evidence="3" id="KW-1185">Reference proteome</keyword>
<feature type="compositionally biased region" description="Polar residues" evidence="1">
    <location>
        <begin position="30"/>
        <end position="61"/>
    </location>
</feature>
<dbReference type="EMBL" id="JAAOIC020000006">
    <property type="protein sequence ID" value="KAG8041751.1"/>
    <property type="molecule type" value="Genomic_DNA"/>
</dbReference>
<protein>
    <submittedName>
        <fullName evidence="2">Uncharacterized protein</fullName>
    </submittedName>
</protein>
<evidence type="ECO:0000256" key="1">
    <source>
        <dbReference type="SAM" id="MobiDB-lite"/>
    </source>
</evidence>
<sequence length="69" mass="7236">MSGQNDELKRLLGSPSPRRGSDDNIMAPPLSTNVPKPSTTQSGTSNPQASMTASTPATSQKEVLEPVIQ</sequence>
<dbReference type="Proteomes" id="UP000729913">
    <property type="component" value="Unassembled WGS sequence"/>
</dbReference>
<evidence type="ECO:0000313" key="3">
    <source>
        <dbReference type="Proteomes" id="UP000729913"/>
    </source>
</evidence>
<evidence type="ECO:0000313" key="2">
    <source>
        <dbReference type="EMBL" id="KAG8041751.1"/>
    </source>
</evidence>